<evidence type="ECO:0000313" key="14">
    <source>
        <dbReference type="Proteomes" id="UP001627154"/>
    </source>
</evidence>
<dbReference type="Pfam" id="PF12906">
    <property type="entry name" value="RINGv"/>
    <property type="match status" value="1"/>
</dbReference>
<keyword evidence="8 11" id="KW-1133">Transmembrane helix</keyword>
<evidence type="ECO:0000256" key="3">
    <source>
        <dbReference type="ARBA" id="ARBA00022692"/>
    </source>
</evidence>
<dbReference type="SUPFAM" id="SSF57850">
    <property type="entry name" value="RING/U-box"/>
    <property type="match status" value="1"/>
</dbReference>
<dbReference type="Gene3D" id="3.30.40.10">
    <property type="entry name" value="Zinc/RING finger domain, C3HC4 (zinc finger)"/>
    <property type="match status" value="1"/>
</dbReference>
<evidence type="ECO:0000256" key="2">
    <source>
        <dbReference type="ARBA" id="ARBA00022679"/>
    </source>
</evidence>
<organism evidence="13 14">
    <name type="scientific">Trichogramma kaykai</name>
    <dbReference type="NCBI Taxonomy" id="54128"/>
    <lineage>
        <taxon>Eukaryota</taxon>
        <taxon>Metazoa</taxon>
        <taxon>Ecdysozoa</taxon>
        <taxon>Arthropoda</taxon>
        <taxon>Hexapoda</taxon>
        <taxon>Insecta</taxon>
        <taxon>Pterygota</taxon>
        <taxon>Neoptera</taxon>
        <taxon>Endopterygota</taxon>
        <taxon>Hymenoptera</taxon>
        <taxon>Apocrita</taxon>
        <taxon>Proctotrupomorpha</taxon>
        <taxon>Chalcidoidea</taxon>
        <taxon>Trichogrammatidae</taxon>
        <taxon>Trichogramma</taxon>
    </lineage>
</organism>
<evidence type="ECO:0000256" key="6">
    <source>
        <dbReference type="ARBA" id="ARBA00022786"/>
    </source>
</evidence>
<feature type="transmembrane region" description="Helical" evidence="11">
    <location>
        <begin position="120"/>
        <end position="142"/>
    </location>
</feature>
<keyword evidence="14" id="KW-1185">Reference proteome</keyword>
<evidence type="ECO:0000256" key="5">
    <source>
        <dbReference type="ARBA" id="ARBA00022771"/>
    </source>
</evidence>
<accession>A0ABD2WMW0</accession>
<dbReference type="Proteomes" id="UP001627154">
    <property type="component" value="Unassembled WGS sequence"/>
</dbReference>
<evidence type="ECO:0000256" key="9">
    <source>
        <dbReference type="ARBA" id="ARBA00023136"/>
    </source>
</evidence>
<keyword evidence="5" id="KW-0863">Zinc-finger</keyword>
<protein>
    <recommendedName>
        <fullName evidence="12">RING-CH-type domain-containing protein</fullName>
    </recommendedName>
</protein>
<evidence type="ECO:0000256" key="11">
    <source>
        <dbReference type="SAM" id="Phobius"/>
    </source>
</evidence>
<dbReference type="PANTHER" id="PTHR46065:SF3">
    <property type="entry name" value="FI20425P1"/>
    <property type="match status" value="1"/>
</dbReference>
<feature type="domain" description="RING-CH-type" evidence="12">
    <location>
        <begin position="30"/>
        <end position="90"/>
    </location>
</feature>
<evidence type="ECO:0000256" key="4">
    <source>
        <dbReference type="ARBA" id="ARBA00022723"/>
    </source>
</evidence>
<feature type="transmembrane region" description="Helical" evidence="11">
    <location>
        <begin position="154"/>
        <end position="177"/>
    </location>
</feature>
<dbReference type="GO" id="GO:0016740">
    <property type="term" value="F:transferase activity"/>
    <property type="evidence" value="ECO:0007669"/>
    <property type="project" value="UniProtKB-KW"/>
</dbReference>
<proteinExistence type="predicted"/>
<dbReference type="PANTHER" id="PTHR46065">
    <property type="entry name" value="E3 UBIQUITIN-PROTEIN LIGASE MARCH 2/3 FAMILY MEMBER"/>
    <property type="match status" value="1"/>
</dbReference>
<name>A0ABD2WMW0_9HYME</name>
<keyword evidence="4" id="KW-0479">Metal-binding</keyword>
<evidence type="ECO:0000256" key="7">
    <source>
        <dbReference type="ARBA" id="ARBA00022833"/>
    </source>
</evidence>
<evidence type="ECO:0000256" key="8">
    <source>
        <dbReference type="ARBA" id="ARBA00022989"/>
    </source>
</evidence>
<evidence type="ECO:0000256" key="1">
    <source>
        <dbReference type="ARBA" id="ARBA00004141"/>
    </source>
</evidence>
<sequence length="260" mass="29891">MTTTTTGTESTGQKEEEQQQHIQGSSLQFTAIQLPLGCRICYEDGSSEELIEPCECSGSLGLIHASCLERWLSSWNSDRCEICQYNFAVERRNKPLPKSFSQWWQTRGLYGPQGVAGDTICLVVLTPLCLAATYLCGLGASAYSRLGVWEGTGLAVLCCMLVATYFLWFFVTIRFHFKSWRQWCKRNQEVRLLLKTKVPERRKVIAAKEEWRNQHNMIRMEDRTGRRYSGIGKLFRWFNFSISHNNSAPLYNIQLQTTFV</sequence>
<dbReference type="AlphaFoldDB" id="A0ABD2WMW0"/>
<reference evidence="13 14" key="1">
    <citation type="journal article" date="2024" name="bioRxiv">
        <title>A reference genome for Trichogramma kaykai: A tiny desert-dwelling parasitoid wasp with competing sex-ratio distorters.</title>
        <authorList>
            <person name="Culotta J."/>
            <person name="Lindsey A.R."/>
        </authorList>
    </citation>
    <scope>NUCLEOTIDE SEQUENCE [LARGE SCALE GENOMIC DNA]</scope>
    <source>
        <strain evidence="13 14">KSX58</strain>
    </source>
</reference>
<evidence type="ECO:0000313" key="13">
    <source>
        <dbReference type="EMBL" id="KAL3394190.1"/>
    </source>
</evidence>
<keyword evidence="3 11" id="KW-0812">Transmembrane</keyword>
<feature type="compositionally biased region" description="Low complexity" evidence="10">
    <location>
        <begin position="1"/>
        <end position="11"/>
    </location>
</feature>
<dbReference type="GO" id="GO:0008270">
    <property type="term" value="F:zinc ion binding"/>
    <property type="evidence" value="ECO:0007669"/>
    <property type="project" value="UniProtKB-KW"/>
</dbReference>
<dbReference type="InterPro" id="IPR013083">
    <property type="entry name" value="Znf_RING/FYVE/PHD"/>
</dbReference>
<dbReference type="EMBL" id="JBJJXI010000092">
    <property type="protein sequence ID" value="KAL3394190.1"/>
    <property type="molecule type" value="Genomic_DNA"/>
</dbReference>
<keyword evidence="6" id="KW-0833">Ubl conjugation pathway</keyword>
<dbReference type="InterPro" id="IPR011016">
    <property type="entry name" value="Znf_RING-CH"/>
</dbReference>
<feature type="region of interest" description="Disordered" evidence="10">
    <location>
        <begin position="1"/>
        <end position="20"/>
    </location>
</feature>
<keyword evidence="2" id="KW-0808">Transferase</keyword>
<dbReference type="SMART" id="SM00744">
    <property type="entry name" value="RINGv"/>
    <property type="match status" value="1"/>
</dbReference>
<evidence type="ECO:0000256" key="10">
    <source>
        <dbReference type="SAM" id="MobiDB-lite"/>
    </source>
</evidence>
<evidence type="ECO:0000259" key="12">
    <source>
        <dbReference type="PROSITE" id="PS51292"/>
    </source>
</evidence>
<comment type="subcellular location">
    <subcellularLocation>
        <location evidence="1">Membrane</location>
        <topology evidence="1">Multi-pass membrane protein</topology>
    </subcellularLocation>
</comment>
<dbReference type="GO" id="GO:0016020">
    <property type="term" value="C:membrane"/>
    <property type="evidence" value="ECO:0007669"/>
    <property type="project" value="UniProtKB-SubCell"/>
</dbReference>
<gene>
    <name evidence="13" type="ORF">TKK_011234</name>
</gene>
<dbReference type="PROSITE" id="PS51292">
    <property type="entry name" value="ZF_RING_CH"/>
    <property type="match status" value="1"/>
</dbReference>
<keyword evidence="7" id="KW-0862">Zinc</keyword>
<keyword evidence="9 11" id="KW-0472">Membrane</keyword>
<comment type="caution">
    <text evidence="13">The sequence shown here is derived from an EMBL/GenBank/DDBJ whole genome shotgun (WGS) entry which is preliminary data.</text>
</comment>